<organism evidence="1 2">
    <name type="scientific">Vibrio sagamiensis NBRC 104589</name>
    <dbReference type="NCBI Taxonomy" id="1219064"/>
    <lineage>
        <taxon>Bacteria</taxon>
        <taxon>Pseudomonadati</taxon>
        <taxon>Pseudomonadota</taxon>
        <taxon>Gammaproteobacteria</taxon>
        <taxon>Vibrionales</taxon>
        <taxon>Vibrionaceae</taxon>
        <taxon>Vibrio</taxon>
    </lineage>
</organism>
<accession>A0A511QKY0</accession>
<sequence>MAYEAEINSATLGYTSLSFRRTEQSNCINPHHNLVPWAYHFDRFTVLYESNLPGVWRESPYTKNKPHFNELQRP</sequence>
<reference evidence="1 2" key="1">
    <citation type="submission" date="2019-07" db="EMBL/GenBank/DDBJ databases">
        <title>Whole genome shotgun sequence of Vibrio sagamiensis NBRC 104589.</title>
        <authorList>
            <person name="Hosoyama A."/>
            <person name="Uohara A."/>
            <person name="Ohji S."/>
            <person name="Ichikawa N."/>
        </authorList>
    </citation>
    <scope>NUCLEOTIDE SEQUENCE [LARGE SCALE GENOMIC DNA]</scope>
    <source>
        <strain evidence="1 2">NBRC 104589</strain>
    </source>
</reference>
<name>A0A511QKY0_9VIBR</name>
<evidence type="ECO:0000313" key="1">
    <source>
        <dbReference type="EMBL" id="GEM77686.1"/>
    </source>
</evidence>
<dbReference type="EMBL" id="BJXJ01000086">
    <property type="protein sequence ID" value="GEM77686.1"/>
    <property type="molecule type" value="Genomic_DNA"/>
</dbReference>
<dbReference type="AlphaFoldDB" id="A0A511QKY0"/>
<gene>
    <name evidence="1" type="ORF">VSA01S_37980</name>
</gene>
<evidence type="ECO:0000313" key="2">
    <source>
        <dbReference type="Proteomes" id="UP000321922"/>
    </source>
</evidence>
<keyword evidence="2" id="KW-1185">Reference proteome</keyword>
<protein>
    <submittedName>
        <fullName evidence="1">Uncharacterized protein</fullName>
    </submittedName>
</protein>
<proteinExistence type="predicted"/>
<dbReference type="Proteomes" id="UP000321922">
    <property type="component" value="Unassembled WGS sequence"/>
</dbReference>
<comment type="caution">
    <text evidence="1">The sequence shown here is derived from an EMBL/GenBank/DDBJ whole genome shotgun (WGS) entry which is preliminary data.</text>
</comment>